<feature type="domain" description="GST C-terminal" evidence="7">
    <location>
        <begin position="91"/>
        <end position="224"/>
    </location>
</feature>
<dbReference type="Proteomes" id="UP000813462">
    <property type="component" value="Unassembled WGS sequence"/>
</dbReference>
<accession>A0A978V404</accession>
<organism evidence="8 9">
    <name type="scientific">Ziziphus jujuba var. spinosa</name>
    <dbReference type="NCBI Taxonomy" id="714518"/>
    <lineage>
        <taxon>Eukaryota</taxon>
        <taxon>Viridiplantae</taxon>
        <taxon>Streptophyta</taxon>
        <taxon>Embryophyta</taxon>
        <taxon>Tracheophyta</taxon>
        <taxon>Spermatophyta</taxon>
        <taxon>Magnoliopsida</taxon>
        <taxon>eudicotyledons</taxon>
        <taxon>Gunneridae</taxon>
        <taxon>Pentapetalae</taxon>
        <taxon>rosids</taxon>
        <taxon>fabids</taxon>
        <taxon>Rosales</taxon>
        <taxon>Rhamnaceae</taxon>
        <taxon>Paliureae</taxon>
        <taxon>Ziziphus</taxon>
    </lineage>
</organism>
<dbReference type="Pfam" id="PF00043">
    <property type="entry name" value="GST_C"/>
    <property type="match status" value="1"/>
</dbReference>
<evidence type="ECO:0000256" key="1">
    <source>
        <dbReference type="ARBA" id="ARBA00012452"/>
    </source>
</evidence>
<keyword evidence="5" id="KW-0175">Coiled coil</keyword>
<comment type="similarity">
    <text evidence="4">Belongs to the GST superfamily.</text>
</comment>
<dbReference type="InterPro" id="IPR045074">
    <property type="entry name" value="GST_C_Tau"/>
</dbReference>
<dbReference type="PROSITE" id="PS50404">
    <property type="entry name" value="GST_NTER"/>
    <property type="match status" value="1"/>
</dbReference>
<reference evidence="8" key="1">
    <citation type="journal article" date="2021" name="Front. Plant Sci.">
        <title>Chromosome-Scale Genome Assembly for Chinese Sour Jujube and Insights Into Its Genome Evolution and Domestication Signature.</title>
        <authorList>
            <person name="Shen L.-Y."/>
            <person name="Luo H."/>
            <person name="Wang X.-L."/>
            <person name="Wang X.-M."/>
            <person name="Qiu X.-J."/>
            <person name="Liu H."/>
            <person name="Zhou S.-S."/>
            <person name="Jia K.-H."/>
            <person name="Nie S."/>
            <person name="Bao Y.-T."/>
            <person name="Zhang R.-G."/>
            <person name="Yun Q.-Z."/>
            <person name="Chai Y.-H."/>
            <person name="Lu J.-Y."/>
            <person name="Li Y."/>
            <person name="Zhao S.-W."/>
            <person name="Mao J.-F."/>
            <person name="Jia S.-G."/>
            <person name="Mao Y.-M."/>
        </authorList>
    </citation>
    <scope>NUCLEOTIDE SEQUENCE</scope>
    <source>
        <strain evidence="8">AT0</strain>
        <tissue evidence="8">Leaf</tissue>
    </source>
</reference>
<dbReference type="CDD" id="cd03185">
    <property type="entry name" value="GST_C_Tau"/>
    <property type="match status" value="1"/>
</dbReference>
<dbReference type="InterPro" id="IPR036282">
    <property type="entry name" value="Glutathione-S-Trfase_C_sf"/>
</dbReference>
<dbReference type="Pfam" id="PF02798">
    <property type="entry name" value="GST_N"/>
    <property type="match status" value="1"/>
</dbReference>
<dbReference type="OrthoDB" id="4951845at2759"/>
<evidence type="ECO:0000259" key="6">
    <source>
        <dbReference type="PROSITE" id="PS50404"/>
    </source>
</evidence>
<keyword evidence="2" id="KW-0808">Transferase</keyword>
<dbReference type="FunFam" id="1.20.1050.10:FF:000012">
    <property type="entry name" value="Tau class glutathione S-transferase"/>
    <property type="match status" value="1"/>
</dbReference>
<dbReference type="InterPro" id="IPR045073">
    <property type="entry name" value="Omega/Tau-like"/>
</dbReference>
<gene>
    <name evidence="8" type="ORF">FEM48_Zijuj07G0100600</name>
</gene>
<dbReference type="AlphaFoldDB" id="A0A978V404"/>
<dbReference type="SUPFAM" id="SSF47616">
    <property type="entry name" value="GST C-terminal domain-like"/>
    <property type="match status" value="1"/>
</dbReference>
<dbReference type="PANTHER" id="PTHR11260:SF474">
    <property type="entry name" value="GLUTATHIONE TRANSFERASE"/>
    <property type="match status" value="1"/>
</dbReference>
<dbReference type="InterPro" id="IPR040079">
    <property type="entry name" value="Glutathione_S-Trfase"/>
</dbReference>
<sequence length="230" mass="26779">MAREEEEVKLIGFWVSPFVRRVEWALKLKGIDYEYIEEDVFNKSPLLLKLNPVVKKVPVLVHHQKPIAESFIILEYIDETWKHGPSLLPQDPYERARARFWAKFAEEKVLEAAHNAMCSLGEDKEKAVKLATEALEKIEEELNKGKKEKFFGGEDIGYLDIAIGWISYWLPVWEEVGSMPILDPPKFPAITEWTNNFVNHPLIKHNLPPRDKMVDYFHERAKNLTSFPHG</sequence>
<proteinExistence type="inferred from homology"/>
<evidence type="ECO:0000313" key="9">
    <source>
        <dbReference type="Proteomes" id="UP000813462"/>
    </source>
</evidence>
<dbReference type="PROSITE" id="PS50405">
    <property type="entry name" value="GST_CTER"/>
    <property type="match status" value="1"/>
</dbReference>
<dbReference type="InterPro" id="IPR004046">
    <property type="entry name" value="GST_C"/>
</dbReference>
<dbReference type="InterPro" id="IPR010987">
    <property type="entry name" value="Glutathione-S-Trfase_C-like"/>
</dbReference>
<evidence type="ECO:0000256" key="2">
    <source>
        <dbReference type="ARBA" id="ARBA00022679"/>
    </source>
</evidence>
<evidence type="ECO:0000256" key="4">
    <source>
        <dbReference type="RuleBase" id="RU003494"/>
    </source>
</evidence>
<name>A0A978V404_ZIZJJ</name>
<protein>
    <recommendedName>
        <fullName evidence="1">glutathione transferase</fullName>
        <ecNumber evidence="1">2.5.1.18</ecNumber>
    </recommendedName>
</protein>
<dbReference type="Gene3D" id="1.20.1050.10">
    <property type="match status" value="1"/>
</dbReference>
<dbReference type="EMBL" id="JAEACU010000007">
    <property type="protein sequence ID" value="KAH7522087.1"/>
    <property type="molecule type" value="Genomic_DNA"/>
</dbReference>
<dbReference type="InterPro" id="IPR036249">
    <property type="entry name" value="Thioredoxin-like_sf"/>
</dbReference>
<feature type="domain" description="GST N-terminal" evidence="6">
    <location>
        <begin position="6"/>
        <end position="85"/>
    </location>
</feature>
<dbReference type="SUPFAM" id="SSF52833">
    <property type="entry name" value="Thioredoxin-like"/>
    <property type="match status" value="1"/>
</dbReference>
<feature type="coiled-coil region" evidence="5">
    <location>
        <begin position="121"/>
        <end position="148"/>
    </location>
</feature>
<dbReference type="EC" id="2.5.1.18" evidence="1"/>
<dbReference type="FunFam" id="3.40.30.10:FF:000014">
    <property type="entry name" value="Tau class glutathione S-transferase"/>
    <property type="match status" value="1"/>
</dbReference>
<evidence type="ECO:0000313" key="8">
    <source>
        <dbReference type="EMBL" id="KAH7522087.1"/>
    </source>
</evidence>
<dbReference type="InterPro" id="IPR004045">
    <property type="entry name" value="Glutathione_S-Trfase_N"/>
</dbReference>
<comment type="catalytic activity">
    <reaction evidence="3">
        <text>RX + glutathione = an S-substituted glutathione + a halide anion + H(+)</text>
        <dbReference type="Rhea" id="RHEA:16437"/>
        <dbReference type="ChEBI" id="CHEBI:15378"/>
        <dbReference type="ChEBI" id="CHEBI:16042"/>
        <dbReference type="ChEBI" id="CHEBI:17792"/>
        <dbReference type="ChEBI" id="CHEBI:57925"/>
        <dbReference type="ChEBI" id="CHEBI:90779"/>
        <dbReference type="EC" id="2.5.1.18"/>
    </reaction>
</comment>
<evidence type="ECO:0000256" key="3">
    <source>
        <dbReference type="ARBA" id="ARBA00047960"/>
    </source>
</evidence>
<evidence type="ECO:0000256" key="5">
    <source>
        <dbReference type="SAM" id="Coils"/>
    </source>
</evidence>
<dbReference type="Gene3D" id="3.40.30.10">
    <property type="entry name" value="Glutaredoxin"/>
    <property type="match status" value="1"/>
</dbReference>
<comment type="caution">
    <text evidence="8">The sequence shown here is derived from an EMBL/GenBank/DDBJ whole genome shotgun (WGS) entry which is preliminary data.</text>
</comment>
<dbReference type="SFLD" id="SFLDG01152">
    <property type="entry name" value="Main.3:_Omega-_and_Tau-like"/>
    <property type="match status" value="1"/>
</dbReference>
<evidence type="ECO:0000259" key="7">
    <source>
        <dbReference type="PROSITE" id="PS50405"/>
    </source>
</evidence>
<dbReference type="PANTHER" id="PTHR11260">
    <property type="entry name" value="GLUTATHIONE S-TRANSFERASE, GST, SUPERFAMILY, GST DOMAIN CONTAINING"/>
    <property type="match status" value="1"/>
</dbReference>
<dbReference type="SFLD" id="SFLDG00358">
    <property type="entry name" value="Main_(cytGST)"/>
    <property type="match status" value="1"/>
</dbReference>
<dbReference type="GO" id="GO:0006749">
    <property type="term" value="P:glutathione metabolic process"/>
    <property type="evidence" value="ECO:0007669"/>
    <property type="project" value="InterPro"/>
</dbReference>
<dbReference type="GO" id="GO:0005737">
    <property type="term" value="C:cytoplasm"/>
    <property type="evidence" value="ECO:0007669"/>
    <property type="project" value="TreeGrafter"/>
</dbReference>
<dbReference type="SFLD" id="SFLDS00019">
    <property type="entry name" value="Glutathione_Transferase_(cytos"/>
    <property type="match status" value="1"/>
</dbReference>
<dbReference type="GO" id="GO:0004364">
    <property type="term" value="F:glutathione transferase activity"/>
    <property type="evidence" value="ECO:0007669"/>
    <property type="project" value="UniProtKB-EC"/>
</dbReference>